<accession>A0A2J6T4B8</accession>
<keyword evidence="2" id="KW-0489">Methyltransferase</keyword>
<feature type="compositionally biased region" description="Low complexity" evidence="1">
    <location>
        <begin position="15"/>
        <end position="40"/>
    </location>
</feature>
<evidence type="ECO:0000313" key="2">
    <source>
        <dbReference type="EMBL" id="PMD57867.1"/>
    </source>
</evidence>
<dbReference type="PANTHER" id="PTHR43591:SF10">
    <property type="entry name" value="ABC TRANSMEMBRANE TYPE-1 DOMAIN-CONTAINING PROTEIN-RELATED"/>
    <property type="match status" value="1"/>
</dbReference>
<feature type="region of interest" description="Disordered" evidence="1">
    <location>
        <begin position="1"/>
        <end position="63"/>
    </location>
</feature>
<dbReference type="Pfam" id="PF13489">
    <property type="entry name" value="Methyltransf_23"/>
    <property type="match status" value="1"/>
</dbReference>
<dbReference type="EMBL" id="KZ613843">
    <property type="protein sequence ID" value="PMD57867.1"/>
    <property type="molecule type" value="Genomic_DNA"/>
</dbReference>
<dbReference type="Gene3D" id="3.40.50.150">
    <property type="entry name" value="Vaccinia Virus protein VP39"/>
    <property type="match status" value="1"/>
</dbReference>
<sequence length="412" mass="45685">MYPPPSPHDSAISVATTGSSKQASSSSKQSSSGSKQASSTQNDPPTKQKSTSPRNPPPTYADLTPAEQAAADLEVTAAAQQAQDEIEIDFSDSVTDPGYETDTIGSASSSLASSVRNYMFENGRRYHRFREGAYNFPNDETEQDREDMKHAMVVNLCGGRLHFAPIGENPQNILDMGTGTGIWAIEMGDLYPGASILGMDLSPIQPQWVPPSVKFMVDDVESPWLRPLNHFDYIHARHTVMAIRNWPQLMRRVYDHLKPGGWFELQEIHHRPQCHDGSMPPDHPVAQYWDLVTSGLAALGVDFNAALSLADMMRNAGFINVETRIFHVPIGIWPKNKVLKMVGLYWRTILVDGLSPIALGPYTRGLRWTKEQVDVWLVHVRQAYMEGWVHAHMPLFVICGQKPGVGVATCPP</sequence>
<organism evidence="2 3">
    <name type="scientific">Hyaloscypha bicolor E</name>
    <dbReference type="NCBI Taxonomy" id="1095630"/>
    <lineage>
        <taxon>Eukaryota</taxon>
        <taxon>Fungi</taxon>
        <taxon>Dikarya</taxon>
        <taxon>Ascomycota</taxon>
        <taxon>Pezizomycotina</taxon>
        <taxon>Leotiomycetes</taxon>
        <taxon>Helotiales</taxon>
        <taxon>Hyaloscyphaceae</taxon>
        <taxon>Hyaloscypha</taxon>
        <taxon>Hyaloscypha bicolor</taxon>
    </lineage>
</organism>
<keyword evidence="3" id="KW-1185">Reference proteome</keyword>
<name>A0A2J6T4B8_9HELO</name>
<dbReference type="PANTHER" id="PTHR43591">
    <property type="entry name" value="METHYLTRANSFERASE"/>
    <property type="match status" value="1"/>
</dbReference>
<dbReference type="GO" id="GO:0032259">
    <property type="term" value="P:methylation"/>
    <property type="evidence" value="ECO:0007669"/>
    <property type="project" value="UniProtKB-KW"/>
</dbReference>
<reference evidence="2 3" key="1">
    <citation type="submission" date="2016-04" db="EMBL/GenBank/DDBJ databases">
        <title>A degradative enzymes factory behind the ericoid mycorrhizal symbiosis.</title>
        <authorList>
            <consortium name="DOE Joint Genome Institute"/>
            <person name="Martino E."/>
            <person name="Morin E."/>
            <person name="Grelet G."/>
            <person name="Kuo A."/>
            <person name="Kohler A."/>
            <person name="Daghino S."/>
            <person name="Barry K."/>
            <person name="Choi C."/>
            <person name="Cichocki N."/>
            <person name="Clum A."/>
            <person name="Copeland A."/>
            <person name="Hainaut M."/>
            <person name="Haridas S."/>
            <person name="Labutti K."/>
            <person name="Lindquist E."/>
            <person name="Lipzen A."/>
            <person name="Khouja H.-R."/>
            <person name="Murat C."/>
            <person name="Ohm R."/>
            <person name="Olson A."/>
            <person name="Spatafora J."/>
            <person name="Veneault-Fourrey C."/>
            <person name="Henrissat B."/>
            <person name="Grigoriev I."/>
            <person name="Martin F."/>
            <person name="Perotto S."/>
        </authorList>
    </citation>
    <scope>NUCLEOTIDE SEQUENCE [LARGE SCALE GENOMIC DNA]</scope>
    <source>
        <strain evidence="2 3">E</strain>
    </source>
</reference>
<dbReference type="RefSeq" id="XP_024734771.1">
    <property type="nucleotide sequence ID" value="XM_024880598.1"/>
</dbReference>
<dbReference type="InParanoid" id="A0A2J6T4B8"/>
<dbReference type="GeneID" id="36588675"/>
<dbReference type="CDD" id="cd02440">
    <property type="entry name" value="AdoMet_MTases"/>
    <property type="match status" value="1"/>
</dbReference>
<feature type="compositionally biased region" description="Polar residues" evidence="1">
    <location>
        <begin position="41"/>
        <end position="53"/>
    </location>
</feature>
<evidence type="ECO:0000313" key="3">
    <source>
        <dbReference type="Proteomes" id="UP000235371"/>
    </source>
</evidence>
<dbReference type="SUPFAM" id="SSF53335">
    <property type="entry name" value="S-adenosyl-L-methionine-dependent methyltransferases"/>
    <property type="match status" value="1"/>
</dbReference>
<evidence type="ECO:0000256" key="1">
    <source>
        <dbReference type="SAM" id="MobiDB-lite"/>
    </source>
</evidence>
<proteinExistence type="predicted"/>
<keyword evidence="2" id="KW-0808">Transferase</keyword>
<dbReference type="STRING" id="1095630.A0A2J6T4B8"/>
<dbReference type="GO" id="GO:0008168">
    <property type="term" value="F:methyltransferase activity"/>
    <property type="evidence" value="ECO:0007669"/>
    <property type="project" value="UniProtKB-KW"/>
</dbReference>
<dbReference type="InterPro" id="IPR029063">
    <property type="entry name" value="SAM-dependent_MTases_sf"/>
</dbReference>
<gene>
    <name evidence="2" type="ORF">K444DRAFT_614802</name>
</gene>
<dbReference type="AlphaFoldDB" id="A0A2J6T4B8"/>
<protein>
    <submittedName>
        <fullName evidence="2">S-adenosyl-L-methionine-dependent methyltransferase</fullName>
    </submittedName>
</protein>
<dbReference type="Proteomes" id="UP000235371">
    <property type="component" value="Unassembled WGS sequence"/>
</dbReference>
<dbReference type="OrthoDB" id="184880at2759"/>